<comment type="caution">
    <text evidence="1">The sequence shown here is derived from an EMBL/GenBank/DDBJ whole genome shotgun (WGS) entry which is preliminary data.</text>
</comment>
<dbReference type="InterPro" id="IPR011659">
    <property type="entry name" value="WD40"/>
</dbReference>
<reference evidence="1 2" key="1">
    <citation type="submission" date="2018-03" db="EMBL/GenBank/DDBJ databases">
        <title>Genomic Encyclopedia of Archaeal and Bacterial Type Strains, Phase II (KMG-II): from individual species to whole genera.</title>
        <authorList>
            <person name="Goeker M."/>
        </authorList>
    </citation>
    <scope>NUCLEOTIDE SEQUENCE [LARGE SCALE GENOMIC DNA]</scope>
    <source>
        <strain evidence="1 2">DSM 25027</strain>
    </source>
</reference>
<dbReference type="InterPro" id="IPR011042">
    <property type="entry name" value="6-blade_b-propeller_TolB-like"/>
</dbReference>
<dbReference type="Gene3D" id="2.120.10.30">
    <property type="entry name" value="TolB, C-terminal domain"/>
    <property type="match status" value="1"/>
</dbReference>
<proteinExistence type="predicted"/>
<protein>
    <submittedName>
        <fullName evidence="1">WD40 repeat protein</fullName>
    </submittedName>
</protein>
<dbReference type="SUPFAM" id="SSF82171">
    <property type="entry name" value="DPP6 N-terminal domain-like"/>
    <property type="match status" value="1"/>
</dbReference>
<dbReference type="EMBL" id="PVYX01000001">
    <property type="protein sequence ID" value="PRX57403.1"/>
    <property type="molecule type" value="Genomic_DNA"/>
</dbReference>
<name>A0A2T0MIL9_9FLAO</name>
<keyword evidence="2" id="KW-1185">Reference proteome</keyword>
<evidence type="ECO:0000313" key="2">
    <source>
        <dbReference type="Proteomes" id="UP000237640"/>
    </source>
</evidence>
<gene>
    <name evidence="1" type="ORF">CLV81_1407</name>
</gene>
<dbReference type="PROSITE" id="PS51257">
    <property type="entry name" value="PROKAR_LIPOPROTEIN"/>
    <property type="match status" value="1"/>
</dbReference>
<dbReference type="Proteomes" id="UP000237640">
    <property type="component" value="Unassembled WGS sequence"/>
</dbReference>
<sequence>MKFIITLSILTFLLISCQINKTSNLTLLSEPVPTDEPLVFGEGVISTISKEFSITFNPEMDEMFFTRRRQGAKNEIYTMKLVEGKWSEPELAFFATNMGWDFEPHINPKGDKLYFGSTRSLNDTIESSGMHQWVSEKNGNGWGQPKPLGAPFVNRFVMYPSASDDETLYFTSREEGVNREDSSIFFSEKEGNQYTVVKNMAEMITLPGKWIAHPYIAPDQSYLIFDSQKDSESGDCDLYIAFNENGKWTEPYNLGPKINTDQCEMCACVSPDGKYLFFHRGGKGTGDMYWVDAKVIEELRPKD</sequence>
<accession>A0A2T0MIL9</accession>
<dbReference type="Pfam" id="PF07676">
    <property type="entry name" value="PD40"/>
    <property type="match status" value="1"/>
</dbReference>
<evidence type="ECO:0000313" key="1">
    <source>
        <dbReference type="EMBL" id="PRX57403.1"/>
    </source>
</evidence>
<organism evidence="1 2">
    <name type="scientific">Flagellimonas meridianipacifica</name>
    <dbReference type="NCBI Taxonomy" id="1080225"/>
    <lineage>
        <taxon>Bacteria</taxon>
        <taxon>Pseudomonadati</taxon>
        <taxon>Bacteroidota</taxon>
        <taxon>Flavobacteriia</taxon>
        <taxon>Flavobacteriales</taxon>
        <taxon>Flavobacteriaceae</taxon>
        <taxon>Flagellimonas</taxon>
    </lineage>
</organism>
<dbReference type="AlphaFoldDB" id="A0A2T0MIL9"/>